<dbReference type="InterPro" id="IPR056748">
    <property type="entry name" value="VPS13-like_C"/>
</dbReference>
<dbReference type="PANTHER" id="PTHR16166">
    <property type="entry name" value="VACUOLAR PROTEIN SORTING-ASSOCIATED PROTEIN VPS13"/>
    <property type="match status" value="1"/>
</dbReference>
<feature type="region of interest" description="Disordered" evidence="1">
    <location>
        <begin position="2072"/>
        <end position="2099"/>
    </location>
</feature>
<dbReference type="Proteomes" id="UP000238479">
    <property type="component" value="Chromosome 2"/>
</dbReference>
<feature type="compositionally biased region" description="Low complexity" evidence="1">
    <location>
        <begin position="2076"/>
        <end position="2099"/>
    </location>
</feature>
<dbReference type="STRING" id="74649.A0A2P6RZE0"/>
<evidence type="ECO:0000259" key="2">
    <source>
        <dbReference type="Pfam" id="PF25036"/>
    </source>
</evidence>
<feature type="domain" description="Vacuolar protein sorting-associated protein 13 VPS13 adaptor binding" evidence="2">
    <location>
        <begin position="2090"/>
        <end position="2354"/>
    </location>
</feature>
<feature type="region of interest" description="Disordered" evidence="1">
    <location>
        <begin position="2010"/>
        <end position="2034"/>
    </location>
</feature>
<dbReference type="Pfam" id="PF25037">
    <property type="entry name" value="VPS13_C"/>
    <property type="match status" value="1"/>
</dbReference>
<evidence type="ECO:0000313" key="5">
    <source>
        <dbReference type="Proteomes" id="UP000238479"/>
    </source>
</evidence>
<dbReference type="InterPro" id="IPR026847">
    <property type="entry name" value="VPS13"/>
</dbReference>
<dbReference type="PANTHER" id="PTHR16166:SF143">
    <property type="entry name" value="PROTEIN SORTING-ASSOCIATED PROTEIN, PUTATIVE (DUF1162)-RELATED"/>
    <property type="match status" value="1"/>
</dbReference>
<organism evidence="4 5">
    <name type="scientific">Rosa chinensis</name>
    <name type="common">China rose</name>
    <dbReference type="NCBI Taxonomy" id="74649"/>
    <lineage>
        <taxon>Eukaryota</taxon>
        <taxon>Viridiplantae</taxon>
        <taxon>Streptophyta</taxon>
        <taxon>Embryophyta</taxon>
        <taxon>Tracheophyta</taxon>
        <taxon>Spermatophyta</taxon>
        <taxon>Magnoliopsida</taxon>
        <taxon>eudicotyledons</taxon>
        <taxon>Gunneridae</taxon>
        <taxon>Pentapetalae</taxon>
        <taxon>rosids</taxon>
        <taxon>fabids</taxon>
        <taxon>Rosales</taxon>
        <taxon>Rosaceae</taxon>
        <taxon>Rosoideae</taxon>
        <taxon>Rosoideae incertae sedis</taxon>
        <taxon>Rosa</taxon>
    </lineage>
</organism>
<dbReference type="OMA" id="CGIRVHF"/>
<sequence>MLWWHYAQESILSDVRKRLKKTSWRHFGQRLSSCRKYVNLYKTKLDFLRHDQPIDESTRWELEQMEKELDIDDILSYRSAAECELQEFLVNSSTGKSRGWLNWLSLGMLGAGGTDDLGQFSGAVFVSDAVIKDIYEATKFNPPILSNGDARTTDKIDICALHFSINRISATLRNMKYGQEIAELMLNGVTTECKFREESAAIVTIVNSGQMVYPCNKKVILHLRRPNNEKNEVENENPSCRLQVDVSSNLEAELSIKGMLQPLEVTIDAEFFLKLMDFLGALKSFESQHGRVLLSLNGIENVNGRLLSKAEYLLSHHRKVVWDVTIFNIIINVPWREAISDPHNLVFEAGSLLFRTKCDMGSQPSDDEEQFYTLKKFLTSVSSCNISPCVQIQDLYDHYEVKLNDFELKVTMPSHSSPISILEKLSPSVSFAFCLIQDESILKQLEACVIVSSLHAHFSPSIYAAMLGLIEYLGALQVNFDSLPLGTIDSLDATSNGLGNPVFGFSTNIKLETVKIEVELENEEENSSSFMVKFQQLDMGYSLSKIEECWILMNALSITTSKLADKSDSRILYSSGNQSSMNALHPHEIGIGNRNDHFANTIGNNEACFTLQYESHPKETVRKKCRICLNNGDLHCYPYVIRLLVAFFDKLSTYGASNPGKNTLSSSVDARYPKSVPGFGSQRFGFSNFVETGSSEYASIPLDHFPFVMLSNAGSLGNLESSLLYASPEWRKYFSIRDSRISSPLSSIKEVSKKFHAPALKHSSVVEASAACGSSATTSSPLVIDVNLCGIRVHFHDSKCIVGTITVPRSNSSVLISENSFDILCSTEGLVLSSSWSSQNLREFLWGPSVLNLSPILNVRVRKECGPLSSHVELCFGIQHVYCILPPEYLAIIIGYFSSSDWSSDSNDQLVTMGHEDTESESECSFIYKIEILDSVLVVPVESNEGQFLKSELQQFYCTFIQSSSNNVLKDIPHECWVPTDKLAKRNHCLNLFGRDLFLSFLSFKDNQYNSFVDVPLIASLGADVWVKIPCESESSCESSPSNICVMIRVGNCQLKPEDDHFFYGFEGLNDIINQFSVVSDVSECFKSDVLQFLQSKRCLAQKNAVPPVVSSINYTEVRCYINSLLIQLNPSQRVSEDPIATAEMKFICSASLRNDTLLSVALSFSSLEIFSLPNSFVLARCKSTSSTSSVLEFSLTKEKDGVNELHVSLPCVEVWLHLSYWNEVVDLFKSYAGQSSTSLPDNLEQDTDALIVSSENIFITFYLPVWTDDRAFGEYQGEECHGDGSTNGLSDIVEAKAFRSIAVTLCSRSSELFVDGTNVKVKSDVEKLEGMVLVSQDGSVQSSPFFQISQVLLVADINNLMELMHVEVDVQFDQLDVWISHSILYFWHGVQFSVAEGGPSQFSFGRIDVKVQLRKVSFLLSDGRWSCSGPLFQILLGNILLHITVTENNLEGAVSGDLQVNYNNIHKVFWEPFIEPWQFEVNVIRKQEMSLSSSNFTDIHLKSAAHLNVNFTESLIECVFRTVEMIKDAWVLVCPNDLPESQKLLNSPFAKHTYAGKYAPYVLQNLTSLPLAYRVYQGPINSDELDVSETNRKYVQPGSSIPIYIDDTPEKQLIHVKPAHFSERLFDQKANGVRHQYITIQLDGTSVPSEPISMDLVGLTYFEVDFSMPYSDNMENHGTNANAGFVVPVVFDVSVQRYSKLIRLYSTVILSNSTSMPLELRFDIPFGVSPKILDPIYPGQELPLPLHLAEAGRIRWRPIGDSHLWSEVYNLSNLLFQEGKIGFLKSFACYPAHPNSDPFRCCISVRNVSLPSPVRSRKSSLKQTVASGGQILHKDEAKKQFIHQVVLSIPLVVNNYLPDAVTLTIESGGITRTAFLSEVETSFHNVDPSHQLRLEIHMHGFKTAILDFPRTEIFCKKAKFGGTKFSLSEIVTFDSDSTNGPMYVTVEKVMDAFSGARELFISVPFLLYNCTGFPLFISESASEMKGVSCIVPSCYDMVDQEVLQGKKDGLGLVSSNHNPNARDSDTMGSSSSRVHIVSIRDNATTHKEISFSKPLYSEDNYHELLSKRNLDRENSLSSSSQNRSSSSSQLTSKDLNSSRYERGRVRACMFSPKPISSAGEVMVRVSRCMPEYVTEKMPNSLWSSSFPLIPPSGSTTVLVPQPSSNAAFMMSITSSAVAAPFAGRTSAITFQPRYIISNACSKNLCYKQKGTEFSFQLGTGEHSHLHWMDTTRELLVSIRYNEPGWQWSGGFLPDHLGDTQVKMRNYLSGSLNMIRVEVQNADVSVGDEKIVGNFYGNSGTNLILVSDDETGYMPYRVDNFTNERLRIYQQRCETFETIVQSYTSCPYAWDEPCYPHRLTVEVPGKRVLGSYALDDVKEYSPVQLPSSAEKPERTLHISIHVEGATKVLHVIDSSYHVMNDNRSISLPHLKDKGKHEQKQDKFIGFMERISVFIQQIGISVINIHPQELLFICAKSITVDLVQSLDQQKLSIQIASLQVDNQLRSSPYPVMLSFDREYKNNPAGHVIREDDVKPSERILQRTSRSFEPVFCLAVSKWRKKDVSLVSFEYISLRVADVCLELEQELILSLFGFIRNVSSRFQSRVLPLSDPFLHHPSNDAGSMDAYATDNQLHLMSVPLLNENHKQRLSLPSIVPIGAPWQQIYLLARRQKKIYVEVFEFSPIKLTLSFSSTPWMLRNGILAAGESVIHRGLMALADVEGARIHLKQLTIAHQIASLESLQEILMRHYTRQLLHEMYKVFGSAGVIGNPMGFARSLGLGIRDFLSVPARSIFQSPTGLITGMAQGTTSLLSNTVYAISDAATQFSKAAHKGIVAFTFDDQAVSGVQQQQTGIASHSKGVINEVFEGLTGLLQSPINGAEKHGLPGVLSGIALGITGLVAKPAASILEVTGKTAQSIRNRSRIYQTGQQRFRVRLPRPLSREYPLRPYCWEEAVGAAVLVEADDSLRLKDEIFVMCKKLKEAGKFVIITERLVLIVSCSSLVDLSKPEFRGVPSDLKWVIESEIHLESAMHADCDQGVVHIVGSSSNTPLRQNQLAKRSSGTRAVRWNNPTVPLIQTNLELEHKEDAENLLQVLLSTIELGKDQGWGCRNILHRSNIK</sequence>
<protein>
    <submittedName>
        <fullName evidence="4">Putative vacuolar protein sorting-associated protein</fullName>
    </submittedName>
</protein>
<gene>
    <name evidence="4" type="ORF">RchiOBHm_Chr2g0148311</name>
</gene>
<proteinExistence type="predicted"/>
<reference evidence="4 5" key="1">
    <citation type="journal article" date="2018" name="Nat. Genet.">
        <title>The Rosa genome provides new insights in the design of modern roses.</title>
        <authorList>
            <person name="Bendahmane M."/>
        </authorList>
    </citation>
    <scope>NUCLEOTIDE SEQUENCE [LARGE SCALE GENOMIC DNA]</scope>
    <source>
        <strain evidence="5">cv. Old Blush</strain>
    </source>
</reference>
<feature type="domain" description="Intermembrane lipid transfer protein VPS13-like C-terminal" evidence="3">
    <location>
        <begin position="2931"/>
        <end position="3000"/>
    </location>
</feature>
<dbReference type="GO" id="GO:0045053">
    <property type="term" value="P:protein retention in Golgi apparatus"/>
    <property type="evidence" value="ECO:0007669"/>
    <property type="project" value="TreeGrafter"/>
</dbReference>
<evidence type="ECO:0000259" key="3">
    <source>
        <dbReference type="Pfam" id="PF25037"/>
    </source>
</evidence>
<evidence type="ECO:0000313" key="4">
    <source>
        <dbReference type="EMBL" id="PRQ51789.1"/>
    </source>
</evidence>
<dbReference type="EMBL" id="PDCK01000040">
    <property type="protein sequence ID" value="PRQ51789.1"/>
    <property type="molecule type" value="Genomic_DNA"/>
</dbReference>
<dbReference type="Gramene" id="PRQ51789">
    <property type="protein sequence ID" value="PRQ51789"/>
    <property type="gene ID" value="RchiOBHm_Chr2g0148311"/>
</dbReference>
<dbReference type="GO" id="GO:0006623">
    <property type="term" value="P:protein targeting to vacuole"/>
    <property type="evidence" value="ECO:0007669"/>
    <property type="project" value="TreeGrafter"/>
</dbReference>
<accession>A0A2P6RZE0</accession>
<comment type="caution">
    <text evidence="4">The sequence shown here is derived from an EMBL/GenBank/DDBJ whole genome shotgun (WGS) entry which is preliminary data.</text>
</comment>
<keyword evidence="5" id="KW-1185">Reference proteome</keyword>
<dbReference type="Pfam" id="PF25036">
    <property type="entry name" value="VPS13_VAB"/>
    <property type="match status" value="2"/>
</dbReference>
<name>A0A2P6RZE0_ROSCH</name>
<evidence type="ECO:0000256" key="1">
    <source>
        <dbReference type="SAM" id="MobiDB-lite"/>
    </source>
</evidence>
<feature type="domain" description="Vacuolar protein sorting-associated protein 13 VPS13 adaptor binding" evidence="2">
    <location>
        <begin position="1693"/>
        <end position="1983"/>
    </location>
</feature>
<dbReference type="InterPro" id="IPR009543">
    <property type="entry name" value="VPS13_VAB"/>
</dbReference>